<evidence type="ECO:0000313" key="2">
    <source>
        <dbReference type="EMBL" id="MCB8877354.1"/>
    </source>
</evidence>
<comment type="caution">
    <text evidence="2">The sequence shown here is derived from an EMBL/GenBank/DDBJ whole genome shotgun (WGS) entry which is preliminary data.</text>
</comment>
<dbReference type="GO" id="GO:0006780">
    <property type="term" value="P:uroporphyrinogen III biosynthetic process"/>
    <property type="evidence" value="ECO:0007669"/>
    <property type="project" value="InterPro"/>
</dbReference>
<protein>
    <submittedName>
        <fullName evidence="2">Uroporphyrinogen-III synthase</fullName>
    </submittedName>
</protein>
<reference evidence="2" key="1">
    <citation type="journal article" date="2021" name="Microorganisms">
        <title>Acidisoma silvae sp. nov. and Acidisomacellulosilytica sp. nov., Two Acidophilic Bacteria Isolated from Decaying Wood, Hydrolyzing Cellulose and Producing Poly-3-hydroxybutyrate.</title>
        <authorList>
            <person name="Mieszkin S."/>
            <person name="Pouder E."/>
            <person name="Uroz S."/>
            <person name="Simon-Colin C."/>
            <person name="Alain K."/>
        </authorList>
    </citation>
    <scope>NUCLEOTIDE SEQUENCE</scope>
    <source>
        <strain evidence="2">HW T2.11</strain>
    </source>
</reference>
<name>A0A963YUP7_9PROT</name>
<dbReference type="SUPFAM" id="SSF69618">
    <property type="entry name" value="HemD-like"/>
    <property type="match status" value="1"/>
</dbReference>
<dbReference type="GO" id="GO:0004852">
    <property type="term" value="F:uroporphyrinogen-III synthase activity"/>
    <property type="evidence" value="ECO:0007669"/>
    <property type="project" value="InterPro"/>
</dbReference>
<keyword evidence="3" id="KW-1185">Reference proteome</keyword>
<dbReference type="PANTHER" id="PTHR12390">
    <property type="entry name" value="UROPORPHYRINOGEN III SYNTHASE"/>
    <property type="match status" value="1"/>
</dbReference>
<gene>
    <name evidence="2" type="ORF">ASILVAE211_19315</name>
</gene>
<dbReference type="InterPro" id="IPR003754">
    <property type="entry name" value="4pyrrol_synth_uPrphyn_synth"/>
</dbReference>
<dbReference type="Gene3D" id="3.40.50.10090">
    <property type="match status" value="2"/>
</dbReference>
<reference evidence="2" key="2">
    <citation type="submission" date="2021-01" db="EMBL/GenBank/DDBJ databases">
        <authorList>
            <person name="Mieszkin S."/>
            <person name="Pouder E."/>
            <person name="Alain K."/>
        </authorList>
    </citation>
    <scope>NUCLEOTIDE SEQUENCE</scope>
    <source>
        <strain evidence="2">HW T2.11</strain>
    </source>
</reference>
<evidence type="ECO:0000313" key="3">
    <source>
        <dbReference type="Proteomes" id="UP000708298"/>
    </source>
</evidence>
<dbReference type="PANTHER" id="PTHR12390:SF0">
    <property type="entry name" value="UROPORPHYRINOGEN-III SYNTHASE"/>
    <property type="match status" value="1"/>
</dbReference>
<sequence length="206" mass="22019">MVAPLLRVETFIRTLPPVESLRGILVASQQALAALPDLYHALPLYAVGDATAAAARSHGFTQVHSANGKADDLAALIIRDLPRDGLPLLLAAGLNQGNRLKTILQAFGIEVIREEVYAARSVTVLPPAAAAFLNGDRPGWVLLFSRETALCFQCVCHDATLAARLGRFRLAAISHTVAEAVQDLPWAAIHVAMDPHEKAVLALLND</sequence>
<organism evidence="2 3">
    <name type="scientific">Acidisoma silvae</name>
    <dbReference type="NCBI Taxonomy" id="2802396"/>
    <lineage>
        <taxon>Bacteria</taxon>
        <taxon>Pseudomonadati</taxon>
        <taxon>Pseudomonadota</taxon>
        <taxon>Alphaproteobacteria</taxon>
        <taxon>Acetobacterales</taxon>
        <taxon>Acidocellaceae</taxon>
        <taxon>Acidisoma</taxon>
    </lineage>
</organism>
<dbReference type="AlphaFoldDB" id="A0A963YUP7"/>
<dbReference type="InterPro" id="IPR039793">
    <property type="entry name" value="UROS/Hem4"/>
</dbReference>
<accession>A0A963YUP7</accession>
<dbReference type="GO" id="GO:0005829">
    <property type="term" value="C:cytosol"/>
    <property type="evidence" value="ECO:0007669"/>
    <property type="project" value="TreeGrafter"/>
</dbReference>
<evidence type="ECO:0000259" key="1">
    <source>
        <dbReference type="Pfam" id="PF02602"/>
    </source>
</evidence>
<feature type="domain" description="Tetrapyrrole biosynthesis uroporphyrinogen III synthase" evidence="1">
    <location>
        <begin position="2"/>
        <end position="201"/>
    </location>
</feature>
<proteinExistence type="predicted"/>
<dbReference type="InterPro" id="IPR036108">
    <property type="entry name" value="4pyrrol_syn_uPrphyn_synt_sf"/>
</dbReference>
<dbReference type="Proteomes" id="UP000708298">
    <property type="component" value="Unassembled WGS sequence"/>
</dbReference>
<dbReference type="EMBL" id="JAESVB010000012">
    <property type="protein sequence ID" value="MCB8877354.1"/>
    <property type="molecule type" value="Genomic_DNA"/>
</dbReference>
<dbReference type="Pfam" id="PF02602">
    <property type="entry name" value="HEM4"/>
    <property type="match status" value="1"/>
</dbReference>